<dbReference type="Proteomes" id="UP000324907">
    <property type="component" value="Unassembled WGS sequence"/>
</dbReference>
<dbReference type="EMBL" id="VLTL01000214">
    <property type="protein sequence ID" value="KAA0151819.1"/>
    <property type="molecule type" value="Genomic_DNA"/>
</dbReference>
<keyword evidence="2" id="KW-0732">Signal</keyword>
<sequence length="781" mass="85979">MRRGAQLAWPAAVAVLAAGCTGVAASTCAAGDDCGNSRHNHWHMGTSWACEADWHLCNEDGEGLAKEYYAASSKTRSSAQMLMCHIYTDLQVTAPDVQSARDGFFSRLDDEISSRMDAERRKHVHCTYGNLLNYKTLAQSAAYIGAEVALDQASALASPVVGELAKDAGQHLRGSALLQATSRGWPSRLSMPFRGQKHREQALLDSEGGPASDDGFERQETMNPLNSLFEDDRQETENPLNAAIRSGVATPATSKVVEQINPLMEHIEVPRGELILRPSDIMLPPGPESSGLNRGKAATVALMATNAAISYGLNSLFPFLTYSIRLFSFIVAQGVDKALDPEFRQCLACHALSPPQVLYDIFHNGELPKVFCGLDTTPFLNKADEEYLPRLPEGMRFDATNPEGALKAVEGSDNAFDQAFSQAATEEDLASQELQKQVHDLTHEVQDEINKNMLAGMMRQIILGFILSNKKKARALMAARRVADGKFAESALDTYMANTNDLMKEVFKDQFGKADRFWHAIVRGLTIGQDKLLLTLSTNLGSSLERRRRGFRKGLAFVTINRFLRALDQAESQEAKQAPEMLANLQSLRLLPPQVLRVAGQLPMFTFCQKLEDTKNPLFEIATRGFLETIEPGLLGLPQNSELELVTNAREAFQQRVPYLVNMAVDDDTARGRHLAAVASEESTGHRTIFGRHELLSDHVPVVSHESLSLGEAIRAYGSDEDAEKFAKACELTQGSFFSTRKRVGKSMEDRGQLNAESSDVREVLTARDSEDDSSYDESEE</sequence>
<feature type="signal peptide" evidence="2">
    <location>
        <begin position="1"/>
        <end position="25"/>
    </location>
</feature>
<proteinExistence type="predicted"/>
<dbReference type="PROSITE" id="PS51257">
    <property type="entry name" value="PROKAR_LIPOPROTEIN"/>
    <property type="match status" value="1"/>
</dbReference>
<comment type="caution">
    <text evidence="3">The sequence shown here is derived from an EMBL/GenBank/DDBJ whole genome shotgun (WGS) entry which is preliminary data.</text>
</comment>
<accession>A0A5A8CGR8</accession>
<feature type="compositionally biased region" description="Acidic residues" evidence="1">
    <location>
        <begin position="770"/>
        <end position="781"/>
    </location>
</feature>
<evidence type="ECO:0000256" key="1">
    <source>
        <dbReference type="SAM" id="MobiDB-lite"/>
    </source>
</evidence>
<gene>
    <name evidence="3" type="ORF">FNF28_07095</name>
</gene>
<feature type="chain" id="PRO_5022954757" evidence="2">
    <location>
        <begin position="26"/>
        <end position="781"/>
    </location>
</feature>
<name>A0A5A8CGR8_CAFRO</name>
<evidence type="ECO:0000313" key="4">
    <source>
        <dbReference type="Proteomes" id="UP000324907"/>
    </source>
</evidence>
<evidence type="ECO:0000313" key="3">
    <source>
        <dbReference type="EMBL" id="KAA0151819.1"/>
    </source>
</evidence>
<feature type="region of interest" description="Disordered" evidence="1">
    <location>
        <begin position="742"/>
        <end position="781"/>
    </location>
</feature>
<evidence type="ECO:0000256" key="2">
    <source>
        <dbReference type="SAM" id="SignalP"/>
    </source>
</evidence>
<feature type="compositionally biased region" description="Basic and acidic residues" evidence="1">
    <location>
        <begin position="759"/>
        <end position="769"/>
    </location>
</feature>
<protein>
    <submittedName>
        <fullName evidence="3">Uncharacterized protein</fullName>
    </submittedName>
</protein>
<organism evidence="3 4">
    <name type="scientific">Cafeteria roenbergensis</name>
    <name type="common">Marine flagellate</name>
    <dbReference type="NCBI Taxonomy" id="33653"/>
    <lineage>
        <taxon>Eukaryota</taxon>
        <taxon>Sar</taxon>
        <taxon>Stramenopiles</taxon>
        <taxon>Bigyra</taxon>
        <taxon>Opalozoa</taxon>
        <taxon>Bicosoecida</taxon>
        <taxon>Cafeteriaceae</taxon>
        <taxon>Cafeteria</taxon>
    </lineage>
</organism>
<dbReference type="AlphaFoldDB" id="A0A5A8CGR8"/>
<reference evidence="3 4" key="1">
    <citation type="submission" date="2019-07" db="EMBL/GenBank/DDBJ databases">
        <title>Genomes of Cafeteria roenbergensis.</title>
        <authorList>
            <person name="Fischer M.G."/>
            <person name="Hackl T."/>
            <person name="Roman M."/>
        </authorList>
    </citation>
    <scope>NUCLEOTIDE SEQUENCE [LARGE SCALE GENOMIC DNA]</scope>
    <source>
        <strain evidence="3 4">RCC970-E3</strain>
    </source>
</reference>